<dbReference type="EMBL" id="CAJJDN010000042">
    <property type="protein sequence ID" value="CAD8082001.1"/>
    <property type="molecule type" value="Genomic_DNA"/>
</dbReference>
<evidence type="ECO:0000313" key="1">
    <source>
        <dbReference type="EMBL" id="CAD8082001.1"/>
    </source>
</evidence>
<comment type="caution">
    <text evidence="1">The sequence shown here is derived from an EMBL/GenBank/DDBJ whole genome shotgun (WGS) entry which is preliminary data.</text>
</comment>
<organism evidence="1 2">
    <name type="scientific">Paramecium sonneborni</name>
    <dbReference type="NCBI Taxonomy" id="65129"/>
    <lineage>
        <taxon>Eukaryota</taxon>
        <taxon>Sar</taxon>
        <taxon>Alveolata</taxon>
        <taxon>Ciliophora</taxon>
        <taxon>Intramacronucleata</taxon>
        <taxon>Oligohymenophorea</taxon>
        <taxon>Peniculida</taxon>
        <taxon>Parameciidae</taxon>
        <taxon>Paramecium</taxon>
    </lineage>
</organism>
<dbReference type="AlphaFoldDB" id="A0A8S1MVG0"/>
<accession>A0A8S1MVG0</accession>
<gene>
    <name evidence="1" type="ORF">PSON_ATCC_30995.1.T0420345</name>
</gene>
<reference evidence="1" key="1">
    <citation type="submission" date="2021-01" db="EMBL/GenBank/DDBJ databases">
        <authorList>
            <consortium name="Genoscope - CEA"/>
            <person name="William W."/>
        </authorList>
    </citation>
    <scope>NUCLEOTIDE SEQUENCE</scope>
</reference>
<dbReference type="Proteomes" id="UP000692954">
    <property type="component" value="Unassembled WGS sequence"/>
</dbReference>
<proteinExistence type="predicted"/>
<name>A0A8S1MVG0_9CILI</name>
<protein>
    <submittedName>
        <fullName evidence="1">Uncharacterized protein</fullName>
    </submittedName>
</protein>
<keyword evidence="2" id="KW-1185">Reference proteome</keyword>
<sequence length="74" mass="9496">MKTFLQWKRMIFLLKIKKIKKEFKRMIKTKKINNNNKFYIQQFQTVIRRWQAKTNYWIKYFQFDYFLLISSFVI</sequence>
<evidence type="ECO:0000313" key="2">
    <source>
        <dbReference type="Proteomes" id="UP000692954"/>
    </source>
</evidence>